<dbReference type="InterPro" id="IPR018485">
    <property type="entry name" value="FGGY_C"/>
</dbReference>
<dbReference type="EMBL" id="WSEK01000004">
    <property type="protein sequence ID" value="MVQ50176.1"/>
    <property type="molecule type" value="Genomic_DNA"/>
</dbReference>
<dbReference type="GO" id="GO:0008993">
    <property type="term" value="F:rhamnulokinase activity"/>
    <property type="evidence" value="ECO:0007669"/>
    <property type="project" value="InterPro"/>
</dbReference>
<evidence type="ECO:0000313" key="11">
    <source>
        <dbReference type="Proteomes" id="UP000473525"/>
    </source>
</evidence>
<dbReference type="GO" id="GO:0006071">
    <property type="term" value="P:glycerol metabolic process"/>
    <property type="evidence" value="ECO:0007669"/>
    <property type="project" value="TreeGrafter"/>
</dbReference>
<feature type="domain" description="Carbohydrate kinase FGGY C-terminal" evidence="9">
    <location>
        <begin position="258"/>
        <end position="450"/>
    </location>
</feature>
<dbReference type="Pfam" id="PF00370">
    <property type="entry name" value="FGGY_N"/>
    <property type="match status" value="1"/>
</dbReference>
<keyword evidence="3" id="KW-0547">Nucleotide-binding</keyword>
<dbReference type="Proteomes" id="UP000473525">
    <property type="component" value="Unassembled WGS sequence"/>
</dbReference>
<dbReference type="PANTHER" id="PTHR10196:SF93">
    <property type="entry name" value="L-RHAMNULOKINASE"/>
    <property type="match status" value="1"/>
</dbReference>
<dbReference type="GO" id="GO:0019301">
    <property type="term" value="P:rhamnose catabolic process"/>
    <property type="evidence" value="ECO:0007669"/>
    <property type="project" value="InterPro"/>
</dbReference>
<protein>
    <submittedName>
        <fullName evidence="10">Rhamnulokinase</fullName>
    </submittedName>
</protein>
<dbReference type="RefSeq" id="WP_157343106.1">
    <property type="nucleotide sequence ID" value="NZ_WSEK01000004.1"/>
</dbReference>
<evidence type="ECO:0000256" key="2">
    <source>
        <dbReference type="ARBA" id="ARBA00022679"/>
    </source>
</evidence>
<dbReference type="InterPro" id="IPR043129">
    <property type="entry name" value="ATPase_NBD"/>
</dbReference>
<dbReference type="SUPFAM" id="SSF53067">
    <property type="entry name" value="Actin-like ATPase domain"/>
    <property type="match status" value="2"/>
</dbReference>
<dbReference type="InterPro" id="IPR018484">
    <property type="entry name" value="FGGY_N"/>
</dbReference>
<sequence>MSSRSAEPVRVAAVDLGATSGRVMACRVGARTLHLEELHRFGNGAVPVQGSLYWDVLGIHREVLVGIREVARTGRLHGIGIDSWAVDYGLIDRDGRLVANPRSHRDSRTDGVPARVRKAVPDAELYGVTGLQQLPFNTIYQLVSELGTPALEAAERMLLLPDLLTYWLTGEVGAERTNASTTGLYDVRTGEWSQELAERTGLPLSLLPPVREPGAVVGPVVAEVAEYVGLHDVPVISVGSHDTASAVVGVPAGEESFAYISSGTWSLVGLELGSPVLTAEARKADFTNETGVDGTIRFLKNVMGLWVLSECLRTWADRRLRDVTLPALLAGAADSPALRSVVDINDPQLLAPGDMPARIQDLAREAGEPVPRTPVAITRTILDSLALAYRRNVRLAASLAGRDLDVVHVVGGGAQNALLCQLTADALELPVLAGPAEAAALGNGLVQARALRQLEGSADLPDLAAMRALIRRTHDVRRYEPTGGLDWDAAASRVG</sequence>
<dbReference type="GO" id="GO:0005524">
    <property type="term" value="F:ATP binding"/>
    <property type="evidence" value="ECO:0007669"/>
    <property type="project" value="UniProtKB-KW"/>
</dbReference>
<keyword evidence="6" id="KW-1015">Disulfide bond</keyword>
<evidence type="ECO:0000256" key="5">
    <source>
        <dbReference type="ARBA" id="ARBA00022840"/>
    </source>
</evidence>
<keyword evidence="4 10" id="KW-0418">Kinase</keyword>
<dbReference type="CDD" id="cd07771">
    <property type="entry name" value="ASKHA_NBD_FGGY_RhaB-like"/>
    <property type="match status" value="1"/>
</dbReference>
<accession>A0A6L6XUL3</accession>
<keyword evidence="2" id="KW-0808">Transferase</keyword>
<reference evidence="10 11" key="1">
    <citation type="submission" date="2019-12" db="EMBL/GenBank/DDBJ databases">
        <authorList>
            <person name="Huq M.A."/>
        </authorList>
    </citation>
    <scope>NUCLEOTIDE SEQUENCE [LARGE SCALE GENOMIC DNA]</scope>
    <source>
        <strain evidence="10 11">MAH-18</strain>
    </source>
</reference>
<dbReference type="Pfam" id="PF02782">
    <property type="entry name" value="FGGY_C"/>
    <property type="match status" value="1"/>
</dbReference>
<comment type="caution">
    <text evidence="10">The sequence shown here is derived from an EMBL/GenBank/DDBJ whole genome shotgun (WGS) entry which is preliminary data.</text>
</comment>
<dbReference type="InterPro" id="IPR013449">
    <property type="entry name" value="Rhamnulokinase"/>
</dbReference>
<evidence type="ECO:0000256" key="6">
    <source>
        <dbReference type="ARBA" id="ARBA00023157"/>
    </source>
</evidence>
<proteinExistence type="inferred from homology"/>
<evidence type="ECO:0000256" key="4">
    <source>
        <dbReference type="ARBA" id="ARBA00022777"/>
    </source>
</evidence>
<evidence type="ECO:0000256" key="3">
    <source>
        <dbReference type="ARBA" id="ARBA00022741"/>
    </source>
</evidence>
<evidence type="ECO:0000256" key="1">
    <source>
        <dbReference type="ARBA" id="ARBA00009156"/>
    </source>
</evidence>
<dbReference type="PANTHER" id="PTHR10196">
    <property type="entry name" value="SUGAR KINASE"/>
    <property type="match status" value="1"/>
</dbReference>
<dbReference type="GO" id="GO:0005829">
    <property type="term" value="C:cytosol"/>
    <property type="evidence" value="ECO:0007669"/>
    <property type="project" value="TreeGrafter"/>
</dbReference>
<name>A0A6L6XUL3_9ACTN</name>
<keyword evidence="7" id="KW-0684">Rhamnose metabolism</keyword>
<evidence type="ECO:0000256" key="7">
    <source>
        <dbReference type="ARBA" id="ARBA00023308"/>
    </source>
</evidence>
<comment type="similarity">
    <text evidence="1">Belongs to the FGGY kinase family.</text>
</comment>
<evidence type="ECO:0000259" key="8">
    <source>
        <dbReference type="Pfam" id="PF00370"/>
    </source>
</evidence>
<gene>
    <name evidence="10" type="ORF">GON03_13375</name>
</gene>
<organism evidence="10 11">
    <name type="scientific">Nocardioides agri</name>
    <dbReference type="NCBI Taxonomy" id="2682843"/>
    <lineage>
        <taxon>Bacteria</taxon>
        <taxon>Bacillati</taxon>
        <taxon>Actinomycetota</taxon>
        <taxon>Actinomycetes</taxon>
        <taxon>Propionibacteriales</taxon>
        <taxon>Nocardioidaceae</taxon>
        <taxon>Nocardioides</taxon>
    </lineage>
</organism>
<keyword evidence="5" id="KW-0067">ATP-binding</keyword>
<dbReference type="Gene3D" id="3.30.420.40">
    <property type="match status" value="2"/>
</dbReference>
<dbReference type="GO" id="GO:0004370">
    <property type="term" value="F:glycerol kinase activity"/>
    <property type="evidence" value="ECO:0007669"/>
    <property type="project" value="TreeGrafter"/>
</dbReference>
<dbReference type="AlphaFoldDB" id="A0A6L6XUL3"/>
<evidence type="ECO:0000259" key="9">
    <source>
        <dbReference type="Pfam" id="PF02782"/>
    </source>
</evidence>
<evidence type="ECO:0000313" key="10">
    <source>
        <dbReference type="EMBL" id="MVQ50176.1"/>
    </source>
</evidence>
<feature type="domain" description="Carbohydrate kinase FGGY N-terminal" evidence="8">
    <location>
        <begin position="13"/>
        <end position="249"/>
    </location>
</feature>
<keyword evidence="11" id="KW-1185">Reference proteome</keyword>